<comment type="caution">
    <text evidence="1">The sequence shown here is derived from an EMBL/GenBank/DDBJ whole genome shotgun (WGS) entry which is preliminary data.</text>
</comment>
<organism evidence="1 2">
    <name type="scientific">Rhizobium tropici</name>
    <dbReference type="NCBI Taxonomy" id="398"/>
    <lineage>
        <taxon>Bacteria</taxon>
        <taxon>Pseudomonadati</taxon>
        <taxon>Pseudomonadota</taxon>
        <taxon>Alphaproteobacteria</taxon>
        <taxon>Hyphomicrobiales</taxon>
        <taxon>Rhizobiaceae</taxon>
        <taxon>Rhizobium/Agrobacterium group</taxon>
        <taxon>Rhizobium</taxon>
    </lineage>
</organism>
<protein>
    <submittedName>
        <fullName evidence="1">Uncharacterized protein</fullName>
    </submittedName>
</protein>
<sequence>MQLAWTITTEIFMRASWSMKLQAESYGLDRDLKHDHASEIDTVRRRIGYSDLPNTFATDEPAVASGINGDIVDIPAEEAYRHVNHH</sequence>
<dbReference type="Proteomes" id="UP000471190">
    <property type="component" value="Unassembled WGS sequence"/>
</dbReference>
<dbReference type="AlphaFoldDB" id="A0A6P1CE25"/>
<evidence type="ECO:0000313" key="1">
    <source>
        <dbReference type="EMBL" id="NEV15350.1"/>
    </source>
</evidence>
<evidence type="ECO:0000313" key="2">
    <source>
        <dbReference type="Proteomes" id="UP000471190"/>
    </source>
</evidence>
<gene>
    <name evidence="1" type="ORF">GXW80_30865</name>
</gene>
<reference evidence="1 2" key="1">
    <citation type="submission" date="2020-02" db="EMBL/GenBank/DDBJ databases">
        <title>Draft genome sequence of Rhizobium tropici.</title>
        <authorList>
            <person name="Khayi S."/>
            <person name="Jemo M."/>
        </authorList>
    </citation>
    <scope>NUCLEOTIDE SEQUENCE [LARGE SCALE GENOMIC DNA]</scope>
    <source>
        <strain evidence="1 2">A12</strain>
        <plasmid evidence="1">pA12b</plasmid>
    </source>
</reference>
<proteinExistence type="predicted"/>
<name>A0A6P1CE25_RHITR</name>
<geneLocation type="plasmid" evidence="1">
    <name>pA12b</name>
</geneLocation>
<keyword evidence="1" id="KW-0614">Plasmid</keyword>
<accession>A0A6P1CE25</accession>
<dbReference type="EMBL" id="JAADZA010000084">
    <property type="protein sequence ID" value="NEV15350.1"/>
    <property type="molecule type" value="Genomic_DNA"/>
</dbReference>